<proteinExistence type="predicted"/>
<dbReference type="Proteomes" id="UP000095751">
    <property type="component" value="Unassembled WGS sequence"/>
</dbReference>
<keyword evidence="3 5" id="KW-0863">Zinc-finger</keyword>
<keyword evidence="4" id="KW-0862">Zinc</keyword>
<dbReference type="PRINTS" id="PR00405">
    <property type="entry name" value="REVINTRACTNG"/>
</dbReference>
<feature type="non-terminal residue" evidence="7">
    <location>
        <position position="84"/>
    </location>
</feature>
<dbReference type="OrthoDB" id="983479at2759"/>
<dbReference type="InterPro" id="IPR037278">
    <property type="entry name" value="ARFGAP/RecO"/>
</dbReference>
<dbReference type="AlphaFoldDB" id="A0A1E7FYA2"/>
<name>A0A1E7FYA2_9STRA</name>
<evidence type="ECO:0000256" key="2">
    <source>
        <dbReference type="ARBA" id="ARBA00022723"/>
    </source>
</evidence>
<dbReference type="GO" id="GO:0048205">
    <property type="term" value="P:COPI coating of Golgi vesicle"/>
    <property type="evidence" value="ECO:0007669"/>
    <property type="project" value="TreeGrafter"/>
</dbReference>
<evidence type="ECO:0000256" key="5">
    <source>
        <dbReference type="PROSITE-ProRule" id="PRU00288"/>
    </source>
</evidence>
<dbReference type="GO" id="GO:0000139">
    <property type="term" value="C:Golgi membrane"/>
    <property type="evidence" value="ECO:0007669"/>
    <property type="project" value="GOC"/>
</dbReference>
<dbReference type="InterPro" id="IPR001164">
    <property type="entry name" value="ArfGAP_dom"/>
</dbReference>
<dbReference type="SUPFAM" id="SSF57863">
    <property type="entry name" value="ArfGap/RecO-like zinc finger"/>
    <property type="match status" value="1"/>
</dbReference>
<dbReference type="PANTHER" id="PTHR45686:SF4">
    <property type="entry name" value="ADP-RIBOSYLATION FACTOR GTPASE ACTIVATING PROTEIN 3, ISOFORM H"/>
    <property type="match status" value="1"/>
</dbReference>
<dbReference type="InParanoid" id="A0A1E7FYA2"/>
<keyword evidence="1" id="KW-0343">GTPase activation</keyword>
<dbReference type="Gene3D" id="1.10.220.150">
    <property type="entry name" value="Arf GTPase activating protein"/>
    <property type="match status" value="1"/>
</dbReference>
<evidence type="ECO:0000313" key="7">
    <source>
        <dbReference type="EMBL" id="OEU23114.1"/>
    </source>
</evidence>
<dbReference type="PROSITE" id="PS50115">
    <property type="entry name" value="ARFGAP"/>
    <property type="match status" value="1"/>
</dbReference>
<keyword evidence="8" id="KW-1185">Reference proteome</keyword>
<dbReference type="SMART" id="SM00105">
    <property type="entry name" value="ArfGap"/>
    <property type="match status" value="1"/>
</dbReference>
<dbReference type="PANTHER" id="PTHR45686">
    <property type="entry name" value="ADP-RIBOSYLATION FACTOR GTPASE ACTIVATING PROTEIN 3, ISOFORM H-RELATED"/>
    <property type="match status" value="1"/>
</dbReference>
<dbReference type="InterPro" id="IPR038508">
    <property type="entry name" value="ArfGAP_dom_sf"/>
</dbReference>
<dbReference type="Pfam" id="PF01412">
    <property type="entry name" value="ArfGap"/>
    <property type="match status" value="1"/>
</dbReference>
<sequence>MDPNDLKEIRSLPGNDKCFDCGEIGNASWASVSFGTLFCIECSGKHRALGVHIDFVRSLTLDSWKPEQIKLMRSGGNMKCSNSF</sequence>
<accession>A0A1E7FYA2</accession>
<gene>
    <name evidence="7" type="ORF">FRACYDRAFT_178743</name>
</gene>
<evidence type="ECO:0000313" key="8">
    <source>
        <dbReference type="Proteomes" id="UP000095751"/>
    </source>
</evidence>
<keyword evidence="2" id="KW-0479">Metal-binding</keyword>
<evidence type="ECO:0000259" key="6">
    <source>
        <dbReference type="PROSITE" id="PS50115"/>
    </source>
</evidence>
<reference evidence="7 8" key="1">
    <citation type="submission" date="2016-09" db="EMBL/GenBank/DDBJ databases">
        <title>Extensive genetic diversity and differential bi-allelic expression allows diatom success in the polar Southern Ocean.</title>
        <authorList>
            <consortium name="DOE Joint Genome Institute"/>
            <person name="Mock T."/>
            <person name="Otillar R.P."/>
            <person name="Strauss J."/>
            <person name="Dupont C."/>
            <person name="Frickenhaus S."/>
            <person name="Maumus F."/>
            <person name="Mcmullan M."/>
            <person name="Sanges R."/>
            <person name="Schmutz J."/>
            <person name="Toseland A."/>
            <person name="Valas R."/>
            <person name="Veluchamy A."/>
            <person name="Ward B.J."/>
            <person name="Allen A."/>
            <person name="Barry K."/>
            <person name="Falciatore A."/>
            <person name="Ferrante M."/>
            <person name="Fortunato A.E."/>
            <person name="Gloeckner G."/>
            <person name="Gruber A."/>
            <person name="Hipkin R."/>
            <person name="Janech M."/>
            <person name="Kroth P."/>
            <person name="Leese F."/>
            <person name="Lindquist E."/>
            <person name="Lyon B.R."/>
            <person name="Martin J."/>
            <person name="Mayer C."/>
            <person name="Parker M."/>
            <person name="Quesneville H."/>
            <person name="Raymond J."/>
            <person name="Uhlig C."/>
            <person name="Valentin K.U."/>
            <person name="Worden A.Z."/>
            <person name="Armbrust E.V."/>
            <person name="Bowler C."/>
            <person name="Green B."/>
            <person name="Moulton V."/>
            <person name="Van Oosterhout C."/>
            <person name="Grigoriev I."/>
        </authorList>
    </citation>
    <scope>NUCLEOTIDE SEQUENCE [LARGE SCALE GENOMIC DNA]</scope>
    <source>
        <strain evidence="7 8">CCMP1102</strain>
    </source>
</reference>
<dbReference type="KEGG" id="fcy:FRACYDRAFT_178743"/>
<feature type="domain" description="Arf-GAP" evidence="6">
    <location>
        <begin position="3"/>
        <end position="84"/>
    </location>
</feature>
<dbReference type="EMBL" id="KV784353">
    <property type="protein sequence ID" value="OEU23114.1"/>
    <property type="molecule type" value="Genomic_DNA"/>
</dbReference>
<evidence type="ECO:0000256" key="3">
    <source>
        <dbReference type="ARBA" id="ARBA00022771"/>
    </source>
</evidence>
<evidence type="ECO:0000256" key="4">
    <source>
        <dbReference type="ARBA" id="ARBA00022833"/>
    </source>
</evidence>
<protein>
    <submittedName>
        <fullName evidence="7">Arf GTPase activating protein</fullName>
    </submittedName>
</protein>
<evidence type="ECO:0000256" key="1">
    <source>
        <dbReference type="ARBA" id="ARBA00022468"/>
    </source>
</evidence>
<organism evidence="7 8">
    <name type="scientific">Fragilariopsis cylindrus CCMP1102</name>
    <dbReference type="NCBI Taxonomy" id="635003"/>
    <lineage>
        <taxon>Eukaryota</taxon>
        <taxon>Sar</taxon>
        <taxon>Stramenopiles</taxon>
        <taxon>Ochrophyta</taxon>
        <taxon>Bacillariophyta</taxon>
        <taxon>Bacillariophyceae</taxon>
        <taxon>Bacillariophycidae</taxon>
        <taxon>Bacillariales</taxon>
        <taxon>Bacillariaceae</taxon>
        <taxon>Fragilariopsis</taxon>
    </lineage>
</organism>
<dbReference type="GO" id="GO:0005096">
    <property type="term" value="F:GTPase activator activity"/>
    <property type="evidence" value="ECO:0007669"/>
    <property type="project" value="UniProtKB-KW"/>
</dbReference>
<dbReference type="GO" id="GO:0008270">
    <property type="term" value="F:zinc ion binding"/>
    <property type="evidence" value="ECO:0007669"/>
    <property type="project" value="UniProtKB-KW"/>
</dbReference>